<accession>A0A5N5NW43</accession>
<evidence type="ECO:0000256" key="1">
    <source>
        <dbReference type="ARBA" id="ARBA00004123"/>
    </source>
</evidence>
<keyword evidence="3" id="KW-0539">Nucleus</keyword>
<organism evidence="6 7">
    <name type="scientific">Pangasianodon hypophthalmus</name>
    <name type="common">Striped catfish</name>
    <name type="synonym">Helicophagus hypophthalmus</name>
    <dbReference type="NCBI Taxonomy" id="310915"/>
    <lineage>
        <taxon>Eukaryota</taxon>
        <taxon>Metazoa</taxon>
        <taxon>Chordata</taxon>
        <taxon>Craniata</taxon>
        <taxon>Vertebrata</taxon>
        <taxon>Euteleostomi</taxon>
        <taxon>Actinopterygii</taxon>
        <taxon>Neopterygii</taxon>
        <taxon>Teleostei</taxon>
        <taxon>Ostariophysi</taxon>
        <taxon>Siluriformes</taxon>
        <taxon>Pangasiidae</taxon>
        <taxon>Pangasianodon</taxon>
    </lineage>
</organism>
<dbReference type="InterPro" id="IPR033467">
    <property type="entry name" value="Tesmin/TSO1-like_CXC"/>
</dbReference>
<feature type="compositionally biased region" description="Basic and acidic residues" evidence="4">
    <location>
        <begin position="58"/>
        <end position="68"/>
    </location>
</feature>
<evidence type="ECO:0000256" key="3">
    <source>
        <dbReference type="ARBA" id="ARBA00023242"/>
    </source>
</evidence>
<comment type="caution">
    <text evidence="6">The sequence shown here is derived from an EMBL/GenBank/DDBJ whole genome shotgun (WGS) entry which is preliminary data.</text>
</comment>
<evidence type="ECO:0000256" key="4">
    <source>
        <dbReference type="SAM" id="MobiDB-lite"/>
    </source>
</evidence>
<evidence type="ECO:0000313" key="6">
    <source>
        <dbReference type="EMBL" id="KAB5571685.1"/>
    </source>
</evidence>
<dbReference type="GO" id="GO:0006355">
    <property type="term" value="P:regulation of DNA-templated transcription"/>
    <property type="evidence" value="ECO:0007669"/>
    <property type="project" value="TreeGrafter"/>
</dbReference>
<dbReference type="InterPro" id="IPR005172">
    <property type="entry name" value="CRC"/>
</dbReference>
<evidence type="ECO:0000259" key="5">
    <source>
        <dbReference type="PROSITE" id="PS51634"/>
    </source>
</evidence>
<feature type="region of interest" description="Disordered" evidence="4">
    <location>
        <begin position="42"/>
        <end position="68"/>
    </location>
</feature>
<dbReference type="GO" id="GO:0005634">
    <property type="term" value="C:nucleus"/>
    <property type="evidence" value="ECO:0007669"/>
    <property type="project" value="UniProtKB-SubCell"/>
</dbReference>
<evidence type="ECO:0000313" key="7">
    <source>
        <dbReference type="Proteomes" id="UP000327468"/>
    </source>
</evidence>
<dbReference type="Proteomes" id="UP000327468">
    <property type="component" value="Chromosome 7"/>
</dbReference>
<comment type="similarity">
    <text evidence="2">Belongs to the lin-54 family.</text>
</comment>
<dbReference type="EMBL" id="VFJC01000008">
    <property type="protein sequence ID" value="KAB5571685.1"/>
    <property type="molecule type" value="Genomic_DNA"/>
</dbReference>
<dbReference type="SMART" id="SM01114">
    <property type="entry name" value="CXC"/>
    <property type="match status" value="2"/>
</dbReference>
<sequence>MEEENDFPGPEYSCREDLTGSSVVPLTSYTYTPFSIEIPNNYNNVSHPSSHPHQHRPTPRDTSEDERACPSVWDDDFNTHGFSCPLCCDPSSSRLSQCPPVCYSDGLLPPYQFPNHTTASHTWTPGGAVQYHTSSVQPTFCPVAPDMETVGQHKDSMRSFSEKSKKPCHCTKSQCLKLYCDCFANGEICSDCSCINCCNNMEHATDRYRAIKTCLDRNPDAFRSKINSSVQGDVKGSHTRGCNCKSSGCLKNYCECYKAKIMCSSVCKCVSCSNYSRSEVKESAVETSSHSDYSSTQAKSSVSCITDAVVEATCGCLLAQAEEAEKEGLTRVQAERATLEEFGHCLTQIVHFMFKHTHTRR</sequence>
<gene>
    <name evidence="6" type="ORF">PHYPO_G00227910</name>
</gene>
<reference evidence="6 7" key="1">
    <citation type="submission" date="2019-06" db="EMBL/GenBank/DDBJ databases">
        <title>A chromosome-scale genome assembly of the striped catfish, Pangasianodon hypophthalmus.</title>
        <authorList>
            <person name="Wen M."/>
            <person name="Zahm M."/>
            <person name="Roques C."/>
            <person name="Cabau C."/>
            <person name="Klopp C."/>
            <person name="Donnadieu C."/>
            <person name="Jouanno E."/>
            <person name="Avarre J.-C."/>
            <person name="Campet M."/>
            <person name="Ha T.T.T."/>
            <person name="Dugue R."/>
            <person name="Lampietro C."/>
            <person name="Louis A."/>
            <person name="Herpin A."/>
            <person name="Echchiki A."/>
            <person name="Berthelot C."/>
            <person name="Parey E."/>
            <person name="Roest-Crollius H."/>
            <person name="Braasch I."/>
            <person name="Postlethwait J."/>
            <person name="Bobe J."/>
            <person name="Montfort J."/>
            <person name="Bouchez O."/>
            <person name="Begum T."/>
            <person name="Schartl M."/>
            <person name="Guiguen Y."/>
        </authorList>
    </citation>
    <scope>NUCLEOTIDE SEQUENCE [LARGE SCALE GENOMIC DNA]</scope>
    <source>
        <strain evidence="6 7">Indonesia</strain>
        <tissue evidence="6">Blood</tissue>
    </source>
</reference>
<evidence type="ECO:0000256" key="2">
    <source>
        <dbReference type="ARBA" id="ARBA00007267"/>
    </source>
</evidence>
<comment type="subcellular location">
    <subcellularLocation>
        <location evidence="1">Nucleus</location>
    </subcellularLocation>
</comment>
<keyword evidence="7" id="KW-1185">Reference proteome</keyword>
<dbReference type="PANTHER" id="PTHR12446">
    <property type="entry name" value="TESMIN/TSO1-RELATED"/>
    <property type="match status" value="1"/>
</dbReference>
<dbReference type="PANTHER" id="PTHR12446:SF34">
    <property type="entry name" value="PROTEIN LIN-54 HOMOLOG"/>
    <property type="match status" value="1"/>
</dbReference>
<protein>
    <recommendedName>
        <fullName evidence="5">CRC domain-containing protein</fullName>
    </recommendedName>
</protein>
<dbReference type="Pfam" id="PF03638">
    <property type="entry name" value="TCR"/>
    <property type="match status" value="2"/>
</dbReference>
<dbReference type="AlphaFoldDB" id="A0A5N5NW43"/>
<proteinExistence type="inferred from homology"/>
<feature type="domain" description="CRC" evidence="5">
    <location>
        <begin position="164"/>
        <end position="277"/>
    </location>
</feature>
<dbReference type="InterPro" id="IPR028307">
    <property type="entry name" value="Lin-54_fam"/>
</dbReference>
<name>A0A5N5NW43_PANHP</name>
<dbReference type="PROSITE" id="PS51634">
    <property type="entry name" value="CRC"/>
    <property type="match status" value="1"/>
</dbReference>